<reference evidence="3 4" key="1">
    <citation type="submission" date="2018-11" db="EMBL/GenBank/DDBJ databases">
        <authorList>
            <consortium name="Pathogen Informatics"/>
        </authorList>
    </citation>
    <scope>NUCLEOTIDE SEQUENCE [LARGE SCALE GENOMIC DNA]</scope>
</reference>
<evidence type="ECO:0000256" key="1">
    <source>
        <dbReference type="SAM" id="MobiDB-lite"/>
    </source>
</evidence>
<keyword evidence="4" id="KW-1185">Reference proteome</keyword>
<sequence length="152" mass="17081">MNPTPEGNPEAVCYSLPSRPRPGMRRSQPTTPGSCSCFLLILVLLGLAGAGGYYAYITFVLEKDDTNVTSTTRPEDFLSLPTPESGGIEEEPKYDDDIADEDNNVARDMRKRDEFAEKRKPERYPQEFGALRSRSDELERDEEATMEQATDH</sequence>
<keyword evidence="2" id="KW-0812">Transmembrane</keyword>
<organism evidence="4 5">
    <name type="scientific">Heligmosomoides polygyrus</name>
    <name type="common">Parasitic roundworm</name>
    <dbReference type="NCBI Taxonomy" id="6339"/>
    <lineage>
        <taxon>Eukaryota</taxon>
        <taxon>Metazoa</taxon>
        <taxon>Ecdysozoa</taxon>
        <taxon>Nematoda</taxon>
        <taxon>Chromadorea</taxon>
        <taxon>Rhabditida</taxon>
        <taxon>Rhabditina</taxon>
        <taxon>Rhabditomorpha</taxon>
        <taxon>Strongyloidea</taxon>
        <taxon>Heligmosomidae</taxon>
        <taxon>Heligmosomoides</taxon>
    </lineage>
</organism>
<protein>
    <submittedName>
        <fullName evidence="5">FAM176 domain-containing protein</fullName>
    </submittedName>
</protein>
<dbReference type="Proteomes" id="UP000050761">
    <property type="component" value="Unassembled WGS sequence"/>
</dbReference>
<feature type="region of interest" description="Disordered" evidence="1">
    <location>
        <begin position="1"/>
        <end position="31"/>
    </location>
</feature>
<gene>
    <name evidence="3" type="ORF">HPBE_LOCUS18243</name>
</gene>
<evidence type="ECO:0000313" key="3">
    <source>
        <dbReference type="EMBL" id="VDP10958.1"/>
    </source>
</evidence>
<accession>A0A3P8BMZ8</accession>
<evidence type="ECO:0000313" key="5">
    <source>
        <dbReference type="WBParaSite" id="HPBE_0001824401-mRNA-1"/>
    </source>
</evidence>
<reference evidence="5" key="2">
    <citation type="submission" date="2019-09" db="UniProtKB">
        <authorList>
            <consortium name="WormBaseParasite"/>
        </authorList>
    </citation>
    <scope>IDENTIFICATION</scope>
</reference>
<proteinExistence type="predicted"/>
<dbReference type="AlphaFoldDB" id="A0A183G8M9"/>
<name>A0A183G8M9_HELPZ</name>
<feature type="region of interest" description="Disordered" evidence="1">
    <location>
        <begin position="68"/>
        <end position="152"/>
    </location>
</feature>
<evidence type="ECO:0000313" key="4">
    <source>
        <dbReference type="Proteomes" id="UP000050761"/>
    </source>
</evidence>
<evidence type="ECO:0000256" key="2">
    <source>
        <dbReference type="SAM" id="Phobius"/>
    </source>
</evidence>
<keyword evidence="2" id="KW-1133">Transmembrane helix</keyword>
<dbReference type="WBParaSite" id="HPBE_0001824401-mRNA-1">
    <property type="protein sequence ID" value="HPBE_0001824401-mRNA-1"/>
    <property type="gene ID" value="HPBE_0001824401"/>
</dbReference>
<feature type="transmembrane region" description="Helical" evidence="2">
    <location>
        <begin position="35"/>
        <end position="56"/>
    </location>
</feature>
<dbReference type="EMBL" id="UZAH01030559">
    <property type="protein sequence ID" value="VDP10958.1"/>
    <property type="molecule type" value="Genomic_DNA"/>
</dbReference>
<keyword evidence="2" id="KW-0472">Membrane</keyword>
<feature type="compositionally biased region" description="Acidic residues" evidence="1">
    <location>
        <begin position="87"/>
        <end position="103"/>
    </location>
</feature>
<feature type="compositionally biased region" description="Basic and acidic residues" evidence="1">
    <location>
        <begin position="104"/>
        <end position="125"/>
    </location>
</feature>
<accession>A0A183G8M9</accession>